<dbReference type="Proteomes" id="UP000653797">
    <property type="component" value="Unassembled WGS sequence"/>
</dbReference>
<evidence type="ECO:0000313" key="1">
    <source>
        <dbReference type="EMBL" id="MBD2757213.1"/>
    </source>
</evidence>
<dbReference type="AlphaFoldDB" id="A0A927B8H2"/>
<keyword evidence="2" id="KW-1185">Reference proteome</keyword>
<evidence type="ECO:0000313" key="2">
    <source>
        <dbReference type="Proteomes" id="UP000653797"/>
    </source>
</evidence>
<sequence>METIYDWLLHNTGNTGNYYTILNTQRDESDGLDVMVRSADFKVVNLLIHDAQNSDFSGGKSLENSYVFGDEQQVISFLIDGKTPESQPDKNTAGISVLVTEPAGEAGDVTFPPAQS</sequence>
<proteinExistence type="predicted"/>
<accession>A0A927B8H2</accession>
<gene>
    <name evidence="1" type="ORF">IC230_30330</name>
</gene>
<dbReference type="RefSeq" id="WP_191042834.1">
    <property type="nucleotide sequence ID" value="NZ_JACXAA010000018.1"/>
</dbReference>
<organism evidence="1 2">
    <name type="scientific">Spirosoma validum</name>
    <dbReference type="NCBI Taxonomy" id="2771355"/>
    <lineage>
        <taxon>Bacteria</taxon>
        <taxon>Pseudomonadati</taxon>
        <taxon>Bacteroidota</taxon>
        <taxon>Cytophagia</taxon>
        <taxon>Cytophagales</taxon>
        <taxon>Cytophagaceae</taxon>
        <taxon>Spirosoma</taxon>
    </lineage>
</organism>
<comment type="caution">
    <text evidence="1">The sequence shown here is derived from an EMBL/GenBank/DDBJ whole genome shotgun (WGS) entry which is preliminary data.</text>
</comment>
<reference evidence="1" key="1">
    <citation type="submission" date="2020-09" db="EMBL/GenBank/DDBJ databases">
        <authorList>
            <person name="Kim M.K."/>
        </authorList>
    </citation>
    <scope>NUCLEOTIDE SEQUENCE</scope>
    <source>
        <strain evidence="1">BT704</strain>
    </source>
</reference>
<protein>
    <submittedName>
        <fullName evidence="1">Uncharacterized protein</fullName>
    </submittedName>
</protein>
<dbReference type="EMBL" id="JACXAA010000018">
    <property type="protein sequence ID" value="MBD2757213.1"/>
    <property type="molecule type" value="Genomic_DNA"/>
</dbReference>
<name>A0A927B8H2_9BACT</name>